<comment type="cofactor">
    <cofactor evidence="1">
        <name>FAD</name>
        <dbReference type="ChEBI" id="CHEBI:57692"/>
    </cofactor>
</comment>
<reference evidence="6 7" key="1">
    <citation type="submission" date="2023-07" db="EMBL/GenBank/DDBJ databases">
        <title>Genomic Encyclopedia of Type Strains, Phase IV (KMG-IV): sequencing the most valuable type-strain genomes for metagenomic binning, comparative biology and taxonomic classification.</title>
        <authorList>
            <person name="Goeker M."/>
        </authorList>
    </citation>
    <scope>NUCLEOTIDE SEQUENCE [LARGE SCALE GENOMIC DNA]</scope>
    <source>
        <strain evidence="6 7">DSM 1400</strain>
    </source>
</reference>
<evidence type="ECO:0000256" key="2">
    <source>
        <dbReference type="ARBA" id="ARBA00022630"/>
    </source>
</evidence>
<feature type="domain" description="FAD/NAD(P)-binding" evidence="4">
    <location>
        <begin position="1"/>
        <end position="290"/>
    </location>
</feature>
<dbReference type="EMBL" id="JAUSWN010000005">
    <property type="protein sequence ID" value="MDQ0479133.1"/>
    <property type="molecule type" value="Genomic_DNA"/>
</dbReference>
<name>A0ABU0JPW3_HATLI</name>
<evidence type="ECO:0000313" key="7">
    <source>
        <dbReference type="Proteomes" id="UP001224418"/>
    </source>
</evidence>
<organism evidence="6 7">
    <name type="scientific">Hathewaya limosa</name>
    <name type="common">Clostridium limosum</name>
    <dbReference type="NCBI Taxonomy" id="1536"/>
    <lineage>
        <taxon>Bacteria</taxon>
        <taxon>Bacillati</taxon>
        <taxon>Bacillota</taxon>
        <taxon>Clostridia</taxon>
        <taxon>Eubacteriales</taxon>
        <taxon>Clostridiaceae</taxon>
        <taxon>Hathewaya</taxon>
    </lineage>
</organism>
<dbReference type="InterPro" id="IPR041575">
    <property type="entry name" value="Rubredoxin_C"/>
</dbReference>
<dbReference type="RefSeq" id="WP_307355240.1">
    <property type="nucleotide sequence ID" value="NZ_BAAACJ010000009.1"/>
</dbReference>
<dbReference type="InterPro" id="IPR036188">
    <property type="entry name" value="FAD/NAD-bd_sf"/>
</dbReference>
<accession>A0ABU0JPW3</accession>
<dbReference type="InterPro" id="IPR023753">
    <property type="entry name" value="FAD/NAD-binding_dom"/>
</dbReference>
<evidence type="ECO:0000256" key="1">
    <source>
        <dbReference type="ARBA" id="ARBA00001974"/>
    </source>
</evidence>
<keyword evidence="7" id="KW-1185">Reference proteome</keyword>
<dbReference type="PANTHER" id="PTHR43429">
    <property type="entry name" value="PYRIDINE NUCLEOTIDE-DISULFIDE OXIDOREDUCTASE DOMAIN-CONTAINING"/>
    <property type="match status" value="1"/>
</dbReference>
<dbReference type="PRINTS" id="PR00411">
    <property type="entry name" value="PNDRDTASEI"/>
</dbReference>
<dbReference type="PRINTS" id="PR00368">
    <property type="entry name" value="FADPNR"/>
</dbReference>
<dbReference type="InterPro" id="IPR016156">
    <property type="entry name" value="FAD/NAD-linked_Rdtase_dimer_sf"/>
</dbReference>
<dbReference type="SUPFAM" id="SSF51905">
    <property type="entry name" value="FAD/NAD(P)-binding domain"/>
    <property type="match status" value="1"/>
</dbReference>
<evidence type="ECO:0000256" key="3">
    <source>
        <dbReference type="ARBA" id="ARBA00022827"/>
    </source>
</evidence>
<dbReference type="Pfam" id="PF18267">
    <property type="entry name" value="Rubredoxin_C"/>
    <property type="match status" value="1"/>
</dbReference>
<keyword evidence="3" id="KW-0274">FAD</keyword>
<dbReference type="Gene3D" id="3.50.50.60">
    <property type="entry name" value="FAD/NAD(P)-binding domain"/>
    <property type="match status" value="2"/>
</dbReference>
<dbReference type="InterPro" id="IPR050260">
    <property type="entry name" value="FAD-bd_OxRdtase"/>
</dbReference>
<dbReference type="Proteomes" id="UP001224418">
    <property type="component" value="Unassembled WGS sequence"/>
</dbReference>
<comment type="caution">
    <text evidence="6">The sequence shown here is derived from an EMBL/GenBank/DDBJ whole genome shotgun (WGS) entry which is preliminary data.</text>
</comment>
<evidence type="ECO:0000313" key="6">
    <source>
        <dbReference type="EMBL" id="MDQ0479133.1"/>
    </source>
</evidence>
<proteinExistence type="predicted"/>
<dbReference type="Pfam" id="PF07992">
    <property type="entry name" value="Pyr_redox_2"/>
    <property type="match status" value="1"/>
</dbReference>
<evidence type="ECO:0000259" key="4">
    <source>
        <dbReference type="Pfam" id="PF07992"/>
    </source>
</evidence>
<sequence length="407" mass="44513">MKYVIIGASAAGISAARTLRTVDPNCEIVMISKDKNVYSRCMLHLVIGGERDLESISFIEKDFFENNKINWIKDVQVALINENEKEVVLKNNVKITYDKLLIASGSSATIPPIKNLIEANNVSCLRNIEDAVSISEKCRYGDDVVIIGAGLVGIDAAIGLIHKGVRIHLIEMSDRILPLQLDKKAASKYEELLLKNNVEIITNASVQEAVLDREGAAQGVVLSTGKIIPCKYIVVAAGVKANVDFLSNSSVKVERGIVIDSNCKTTAQDIFAAGDVTNLAPIWPVAIKQGKTAALNMAGIETVHEDNFAFQNSMNFLGLDTVSLGIIQAPDESFITSVCETKNSYKKIIHKNGRIYGALLQGDISYCGVLTHLIKNKINILSKNKNVLDISFADFYGIKDNGEYYFR</sequence>
<evidence type="ECO:0000259" key="5">
    <source>
        <dbReference type="Pfam" id="PF18267"/>
    </source>
</evidence>
<dbReference type="Gene3D" id="3.30.390.30">
    <property type="match status" value="1"/>
</dbReference>
<gene>
    <name evidence="6" type="ORF">QOZ93_000862</name>
</gene>
<protein>
    <submittedName>
        <fullName evidence="6">NAD(P)H-nitrite reductase large subunit</fullName>
    </submittedName>
</protein>
<feature type="domain" description="NADH-rubredoxin oxidoreductase C-terminal" evidence="5">
    <location>
        <begin position="312"/>
        <end position="378"/>
    </location>
</feature>
<keyword evidence="2" id="KW-0285">Flavoprotein</keyword>
<dbReference type="PANTHER" id="PTHR43429:SF3">
    <property type="entry name" value="NITRITE REDUCTASE [NAD(P)H]"/>
    <property type="match status" value="1"/>
</dbReference>